<dbReference type="EMBL" id="AP026801">
    <property type="protein sequence ID" value="BDR55772.1"/>
    <property type="molecule type" value="Genomic_DNA"/>
</dbReference>
<keyword evidence="2" id="KW-1185">Reference proteome</keyword>
<evidence type="ECO:0000313" key="1">
    <source>
        <dbReference type="EMBL" id="BDR55772.1"/>
    </source>
</evidence>
<organism evidence="1 2">
    <name type="scientific">Xylocopilactobacillus apis</name>
    <dbReference type="NCBI Taxonomy" id="2932183"/>
    <lineage>
        <taxon>Bacteria</taxon>
        <taxon>Bacillati</taxon>
        <taxon>Bacillota</taxon>
        <taxon>Bacilli</taxon>
        <taxon>Lactobacillales</taxon>
        <taxon>Lactobacillaceae</taxon>
        <taxon>Xylocopilactobacillus</taxon>
    </lineage>
</organism>
<evidence type="ECO:0000313" key="2">
    <source>
        <dbReference type="Proteomes" id="UP001321804"/>
    </source>
</evidence>
<dbReference type="RefSeq" id="WP_317697348.1">
    <property type="nucleotide sequence ID" value="NZ_AP026801.1"/>
</dbReference>
<dbReference type="KEGG" id="xak:KIMC2_03340"/>
<dbReference type="AlphaFoldDB" id="A0AAU9D4M4"/>
<dbReference type="Proteomes" id="UP001321804">
    <property type="component" value="Chromosome"/>
</dbReference>
<gene>
    <name evidence="1" type="ORF">KIMC2_03340</name>
</gene>
<accession>A0AAU9D4M4</accession>
<reference evidence="1 2" key="1">
    <citation type="journal article" date="2023" name="Microbiol. Spectr.">
        <title>Symbiosis of Carpenter Bees with Uncharacterized Lactic Acid Bacteria Showing NAD Auxotrophy.</title>
        <authorList>
            <person name="Kawasaki S."/>
            <person name="Ozawa K."/>
            <person name="Mori T."/>
            <person name="Yamamoto A."/>
            <person name="Ito M."/>
            <person name="Ohkuma M."/>
            <person name="Sakamoto M."/>
            <person name="Matsutani M."/>
        </authorList>
    </citation>
    <scope>NUCLEOTIDE SEQUENCE [LARGE SCALE GENOMIC DNA]</scope>
    <source>
        <strain evidence="1 2">KimC2</strain>
    </source>
</reference>
<protein>
    <submittedName>
        <fullName evidence="1">Uncharacterized protein</fullName>
    </submittedName>
</protein>
<sequence length="148" mass="17324">MNTNNITKDFLTIYWDSIVGDVPGQTFYVWGSELDFPLSFWKKGTVVKKNKLFGDDWVVWVWDLKVSSFPKDWRKAMRETLLYFSEEAGLSWCSLEGYFEDPPSLFNPEMSEGYYAYAIKDDFVCHTDLDCTYTSLSKQDLMRLKGLI</sequence>
<name>A0AAU9D4M4_9LACO</name>
<proteinExistence type="predicted"/>